<dbReference type="Pfam" id="PF06985">
    <property type="entry name" value="HET"/>
    <property type="match status" value="1"/>
</dbReference>
<organism evidence="2 3">
    <name type="scientific">Hyaloscypha variabilis (strain UAMH 11265 / GT02V1 / F)</name>
    <name type="common">Meliniomyces variabilis</name>
    <dbReference type="NCBI Taxonomy" id="1149755"/>
    <lineage>
        <taxon>Eukaryota</taxon>
        <taxon>Fungi</taxon>
        <taxon>Dikarya</taxon>
        <taxon>Ascomycota</taxon>
        <taxon>Pezizomycotina</taxon>
        <taxon>Leotiomycetes</taxon>
        <taxon>Helotiales</taxon>
        <taxon>Hyaloscyphaceae</taxon>
        <taxon>Hyaloscypha</taxon>
        <taxon>Hyaloscypha variabilis</taxon>
    </lineage>
</organism>
<protein>
    <submittedName>
        <fullName evidence="2">HET-domain-containing protein</fullName>
    </submittedName>
</protein>
<dbReference type="Proteomes" id="UP000235786">
    <property type="component" value="Unassembled WGS sequence"/>
</dbReference>
<dbReference type="OrthoDB" id="3598674at2759"/>
<gene>
    <name evidence="2" type="ORF">L207DRAFT_456427</name>
</gene>
<keyword evidence="3" id="KW-1185">Reference proteome</keyword>
<reference evidence="2 3" key="1">
    <citation type="submission" date="2016-04" db="EMBL/GenBank/DDBJ databases">
        <title>A degradative enzymes factory behind the ericoid mycorrhizal symbiosis.</title>
        <authorList>
            <consortium name="DOE Joint Genome Institute"/>
            <person name="Martino E."/>
            <person name="Morin E."/>
            <person name="Grelet G."/>
            <person name="Kuo A."/>
            <person name="Kohler A."/>
            <person name="Daghino S."/>
            <person name="Barry K."/>
            <person name="Choi C."/>
            <person name="Cichocki N."/>
            <person name="Clum A."/>
            <person name="Copeland A."/>
            <person name="Hainaut M."/>
            <person name="Haridas S."/>
            <person name="Labutti K."/>
            <person name="Lindquist E."/>
            <person name="Lipzen A."/>
            <person name="Khouja H.-R."/>
            <person name="Murat C."/>
            <person name="Ohm R."/>
            <person name="Olson A."/>
            <person name="Spatafora J."/>
            <person name="Veneault-Fourrey C."/>
            <person name="Henrissat B."/>
            <person name="Grigoriev I."/>
            <person name="Martin F."/>
            <person name="Perotto S."/>
        </authorList>
    </citation>
    <scope>NUCLEOTIDE SEQUENCE [LARGE SCALE GENOMIC DNA]</scope>
    <source>
        <strain evidence="2 3">F</strain>
    </source>
</reference>
<dbReference type="AlphaFoldDB" id="A0A2J6RUS2"/>
<dbReference type="EMBL" id="KZ613943">
    <property type="protein sequence ID" value="PMD42213.1"/>
    <property type="molecule type" value="Genomic_DNA"/>
</dbReference>
<dbReference type="STRING" id="1149755.A0A2J6RUS2"/>
<evidence type="ECO:0000259" key="1">
    <source>
        <dbReference type="Pfam" id="PF06985"/>
    </source>
</evidence>
<feature type="domain" description="Heterokaryon incompatibility" evidence="1">
    <location>
        <begin position="190"/>
        <end position="340"/>
    </location>
</feature>
<dbReference type="Pfam" id="PF26639">
    <property type="entry name" value="Het-6_barrel"/>
    <property type="match status" value="1"/>
</dbReference>
<name>A0A2J6RUS2_HYAVF</name>
<dbReference type="InterPro" id="IPR052895">
    <property type="entry name" value="HetReg/Transcr_Mod"/>
</dbReference>
<dbReference type="PANTHER" id="PTHR24148">
    <property type="entry name" value="ANKYRIN REPEAT DOMAIN-CONTAINING PROTEIN 39 HOMOLOG-RELATED"/>
    <property type="match status" value="1"/>
</dbReference>
<dbReference type="InterPro" id="IPR010730">
    <property type="entry name" value="HET"/>
</dbReference>
<evidence type="ECO:0000313" key="3">
    <source>
        <dbReference type="Proteomes" id="UP000235786"/>
    </source>
</evidence>
<proteinExistence type="predicted"/>
<dbReference type="PANTHER" id="PTHR24148:SF64">
    <property type="entry name" value="HETEROKARYON INCOMPATIBILITY DOMAIN-CONTAINING PROTEIN"/>
    <property type="match status" value="1"/>
</dbReference>
<evidence type="ECO:0000313" key="2">
    <source>
        <dbReference type="EMBL" id="PMD42213.1"/>
    </source>
</evidence>
<accession>A0A2J6RUS2</accession>
<sequence>MKNSSGVFCGLDMPEEESSAEFVRRWAEDMRQSKEEKARVWSERFKDTKRDVLQQLIAIVDEEFPDEGSGTGKGKDKMQPQELARFFSEKLGDETLDVHYWLLFLAILSKRPPLTSSAAFHPLITTADETNFSTETLGEVYTYEPLDFENQEVRVLVLEPSPNTVSDIYGHMVRLPLKTLASLGVIRYPFAALSYVWGKEEATKTIFLHGKRMKVKPNLFLALKCLRDPVVPTLLWIDALCINQKNNEEKSNQVSLMAQIYYNAGHVLMWVGAENHGSGHALLPLYLYDLEQVFKKRGMSEETEKRLHDLECYAMTLEHNVALHDILQRPYWTRVWIVQEVLLAQKATICCGPFVSSWNSVVEISGCNSTGGGFVNLSYTGHEKPLAGQLGEIYAREHYIPGPKKFLDVLTLGRDREATMHHDYIYAFLGIAKVSPDEFMPDYNKAPDIVYKDTFEFIIKQSNDLDVLNLCKRYKNEEKFGESVAIKWPSWLPDWSDKYAEGRLNEMTSMLTSKGHRSYNASAGRVAEFSLSGDRQHLTIRGILFDSVEFVSQHEWPTSAGEDWEVYRQRWSEDGAVSNPYGTAHAQRLALAHTTFLGQASVDELPVFSGTVMAAEDDLISDAEKSLNFTFFRDPQEPPHPKRLLLPATFSNTALAKTKIDLDSSFEEQCKQAVEAFSETLDEIGKGPTPESLDGPSFNRMIHLTRDIAAISGIKKQCSMFQSRFFGTSLGYIGRGPIPIRQGDLVFILFGAKTPFILRKDQSMKLYRLVGEAYVHGIMGGTAAQSKESTTITII</sequence>